<accession>A0A2H0YW97</accession>
<sequence>MRITAYLERAATRLGGNHADRLARQVVRKFGWSRHNYLWGMDFTHANATGMRPVLVHGYNGPHEDAIWRATLLLPVELQIEANLV</sequence>
<evidence type="ECO:0000313" key="1">
    <source>
        <dbReference type="EMBL" id="PIS42706.1"/>
    </source>
</evidence>
<name>A0A2H0YW97_9BACT</name>
<proteinExistence type="predicted"/>
<reference evidence="1 2" key="1">
    <citation type="submission" date="2017-09" db="EMBL/GenBank/DDBJ databases">
        <title>Depth-based differentiation of microbial function through sediment-hosted aquifers and enrichment of novel symbionts in the deep terrestrial subsurface.</title>
        <authorList>
            <person name="Probst A.J."/>
            <person name="Ladd B."/>
            <person name="Jarett J.K."/>
            <person name="Geller-Mcgrath D.E."/>
            <person name="Sieber C.M."/>
            <person name="Emerson J.B."/>
            <person name="Anantharaman K."/>
            <person name="Thomas B.C."/>
            <person name="Malmstrom R."/>
            <person name="Stieglmeier M."/>
            <person name="Klingl A."/>
            <person name="Woyke T."/>
            <person name="Ryan C.M."/>
            <person name="Banfield J.F."/>
        </authorList>
    </citation>
    <scope>NUCLEOTIDE SEQUENCE [LARGE SCALE GENOMIC DNA]</scope>
    <source>
        <strain evidence="1">CG08_land_8_20_14_0_20_40_16</strain>
    </source>
</reference>
<comment type="caution">
    <text evidence="1">The sequence shown here is derived from an EMBL/GenBank/DDBJ whole genome shotgun (WGS) entry which is preliminary data.</text>
</comment>
<protein>
    <submittedName>
        <fullName evidence="1">Uncharacterized protein</fullName>
    </submittedName>
</protein>
<evidence type="ECO:0000313" key="2">
    <source>
        <dbReference type="Proteomes" id="UP000231542"/>
    </source>
</evidence>
<gene>
    <name evidence="1" type="ORF">COT24_02035</name>
</gene>
<dbReference type="AlphaFoldDB" id="A0A2H0YW97"/>
<dbReference type="Proteomes" id="UP000231542">
    <property type="component" value="Unassembled WGS sequence"/>
</dbReference>
<organism evidence="1 2">
    <name type="scientific">Candidatus Kerfeldbacteria bacterium CG08_land_8_20_14_0_20_40_16</name>
    <dbReference type="NCBI Taxonomy" id="2014244"/>
    <lineage>
        <taxon>Bacteria</taxon>
        <taxon>Candidatus Kerfeldiibacteriota</taxon>
    </lineage>
</organism>
<dbReference type="EMBL" id="PEXU01000024">
    <property type="protein sequence ID" value="PIS42706.1"/>
    <property type="molecule type" value="Genomic_DNA"/>
</dbReference>